<proteinExistence type="predicted"/>
<keyword evidence="3" id="KW-1185">Reference proteome</keyword>
<sequence>MKQNSKPRIWKLTAPENARKKKKRANGGRPGTERRFNLRKVVLIEARTAATSSPRHTTFFFFDKCQPGSTQGDPPEQIASCPPEVPQEEGCSGTCLRLHHHSLATARIYMIRPKHEEQRKNLARQRRLRRWTRKSRRAPLAAAARLQPLYQFIQAGKARAFLPSGYSRMGSCKQRGLEAETVVFGSDALSHAPGPASFLGGTRLKEAGCKVTAAPAANSLHLRDLREHRGFFCYSTHRLRLQTPILESA</sequence>
<dbReference type="Proteomes" id="UP000821853">
    <property type="component" value="Chromosome 3"/>
</dbReference>
<evidence type="ECO:0000313" key="2">
    <source>
        <dbReference type="EMBL" id="KAH9370230.1"/>
    </source>
</evidence>
<dbReference type="VEuPathDB" id="VectorBase:HLOH_053725"/>
<reference evidence="2 3" key="1">
    <citation type="journal article" date="2020" name="Cell">
        <title>Large-Scale Comparative Analyses of Tick Genomes Elucidate Their Genetic Diversity and Vector Capacities.</title>
        <authorList>
            <consortium name="Tick Genome and Microbiome Consortium (TIGMIC)"/>
            <person name="Jia N."/>
            <person name="Wang J."/>
            <person name="Shi W."/>
            <person name="Du L."/>
            <person name="Sun Y."/>
            <person name="Zhan W."/>
            <person name="Jiang J.F."/>
            <person name="Wang Q."/>
            <person name="Zhang B."/>
            <person name="Ji P."/>
            <person name="Bell-Sakyi L."/>
            <person name="Cui X.M."/>
            <person name="Yuan T.T."/>
            <person name="Jiang B.G."/>
            <person name="Yang W.F."/>
            <person name="Lam T.T."/>
            <person name="Chang Q.C."/>
            <person name="Ding S.J."/>
            <person name="Wang X.J."/>
            <person name="Zhu J.G."/>
            <person name="Ruan X.D."/>
            <person name="Zhao L."/>
            <person name="Wei J.T."/>
            <person name="Ye R.Z."/>
            <person name="Que T.C."/>
            <person name="Du C.H."/>
            <person name="Zhou Y.H."/>
            <person name="Cheng J.X."/>
            <person name="Dai P.F."/>
            <person name="Guo W.B."/>
            <person name="Han X.H."/>
            <person name="Huang E.J."/>
            <person name="Li L.F."/>
            <person name="Wei W."/>
            <person name="Gao Y.C."/>
            <person name="Liu J.Z."/>
            <person name="Shao H.Z."/>
            <person name="Wang X."/>
            <person name="Wang C.C."/>
            <person name="Yang T.C."/>
            <person name="Huo Q.B."/>
            <person name="Li W."/>
            <person name="Chen H.Y."/>
            <person name="Chen S.E."/>
            <person name="Zhou L.G."/>
            <person name="Ni X.B."/>
            <person name="Tian J.H."/>
            <person name="Sheng Y."/>
            <person name="Liu T."/>
            <person name="Pan Y.S."/>
            <person name="Xia L.Y."/>
            <person name="Li J."/>
            <person name="Zhao F."/>
            <person name="Cao W.C."/>
        </authorList>
    </citation>
    <scope>NUCLEOTIDE SEQUENCE [LARGE SCALE GENOMIC DNA]</scope>
    <source>
        <strain evidence="2">HaeL-2018</strain>
    </source>
</reference>
<comment type="caution">
    <text evidence="2">The sequence shown here is derived from an EMBL/GenBank/DDBJ whole genome shotgun (WGS) entry which is preliminary data.</text>
</comment>
<name>A0A9J6FVR1_HAELO</name>
<protein>
    <submittedName>
        <fullName evidence="2">Uncharacterized protein</fullName>
    </submittedName>
</protein>
<evidence type="ECO:0000256" key="1">
    <source>
        <dbReference type="SAM" id="MobiDB-lite"/>
    </source>
</evidence>
<feature type="region of interest" description="Disordered" evidence="1">
    <location>
        <begin position="1"/>
        <end position="33"/>
    </location>
</feature>
<dbReference type="AlphaFoldDB" id="A0A9J6FVR1"/>
<dbReference type="EMBL" id="JABSTR010000005">
    <property type="protein sequence ID" value="KAH9370230.1"/>
    <property type="molecule type" value="Genomic_DNA"/>
</dbReference>
<organism evidence="2 3">
    <name type="scientific">Haemaphysalis longicornis</name>
    <name type="common">Bush tick</name>
    <dbReference type="NCBI Taxonomy" id="44386"/>
    <lineage>
        <taxon>Eukaryota</taxon>
        <taxon>Metazoa</taxon>
        <taxon>Ecdysozoa</taxon>
        <taxon>Arthropoda</taxon>
        <taxon>Chelicerata</taxon>
        <taxon>Arachnida</taxon>
        <taxon>Acari</taxon>
        <taxon>Parasitiformes</taxon>
        <taxon>Ixodida</taxon>
        <taxon>Ixodoidea</taxon>
        <taxon>Ixodidae</taxon>
        <taxon>Haemaphysalinae</taxon>
        <taxon>Haemaphysalis</taxon>
    </lineage>
</organism>
<accession>A0A9J6FVR1</accession>
<gene>
    <name evidence="2" type="ORF">HPB48_007433</name>
</gene>
<evidence type="ECO:0000313" key="3">
    <source>
        <dbReference type="Proteomes" id="UP000821853"/>
    </source>
</evidence>